<dbReference type="NCBIfam" id="NF008306">
    <property type="entry name" value="PRK11098.1"/>
    <property type="match status" value="1"/>
</dbReference>
<keyword evidence="2 5" id="KW-0812">Transmembrane</keyword>
<name>A0A1X1DEX6_9GAMM</name>
<dbReference type="GO" id="GO:0015833">
    <property type="term" value="P:peptide transport"/>
    <property type="evidence" value="ECO:0007669"/>
    <property type="project" value="InterPro"/>
</dbReference>
<dbReference type="RefSeq" id="WP_128599309.1">
    <property type="nucleotide sequence ID" value="NZ_MLFS01000001.1"/>
</dbReference>
<feature type="transmembrane region" description="Helical" evidence="5">
    <location>
        <begin position="242"/>
        <end position="267"/>
    </location>
</feature>
<feature type="transmembrane region" description="Helical" evidence="5">
    <location>
        <begin position="209"/>
        <end position="230"/>
    </location>
</feature>
<evidence type="ECO:0000256" key="1">
    <source>
        <dbReference type="ARBA" id="ARBA00022448"/>
    </source>
</evidence>
<evidence type="ECO:0000313" key="6">
    <source>
        <dbReference type="EMBL" id="ORM75256.1"/>
    </source>
</evidence>
<dbReference type="EMBL" id="MLFS01000001">
    <property type="protein sequence ID" value="ORM75256.1"/>
    <property type="molecule type" value="Genomic_DNA"/>
</dbReference>
<accession>A0A1X1DEX6</accession>
<keyword evidence="1" id="KW-0813">Transport</keyword>
<feature type="transmembrane region" description="Helical" evidence="5">
    <location>
        <begin position="145"/>
        <end position="168"/>
    </location>
</feature>
<gene>
    <name evidence="6" type="ORF">HA48_00585</name>
</gene>
<feature type="transmembrane region" description="Helical" evidence="5">
    <location>
        <begin position="94"/>
        <end position="116"/>
    </location>
</feature>
<protein>
    <submittedName>
        <fullName evidence="6">Peptide transporter</fullName>
    </submittedName>
</protein>
<keyword evidence="3 5" id="KW-1133">Transmembrane helix</keyword>
<comment type="caution">
    <text evidence="6">The sequence shown here is derived from an EMBL/GenBank/DDBJ whole genome shotgun (WGS) entry which is preliminary data.</text>
</comment>
<dbReference type="InterPro" id="IPR050835">
    <property type="entry name" value="ABC_transporter_sub-D"/>
</dbReference>
<evidence type="ECO:0000256" key="3">
    <source>
        <dbReference type="ARBA" id="ARBA00022989"/>
    </source>
</evidence>
<dbReference type="PANTHER" id="PTHR11384:SF59">
    <property type="entry name" value="LYSOSOMAL COBALAMIN TRANSPORTER ABCD4"/>
    <property type="match status" value="1"/>
</dbReference>
<organism evidence="6 7">
    <name type="scientific">Pantoea wallisii</name>
    <dbReference type="NCBI Taxonomy" id="1076551"/>
    <lineage>
        <taxon>Bacteria</taxon>
        <taxon>Pseudomonadati</taxon>
        <taxon>Pseudomonadota</taxon>
        <taxon>Gammaproteobacteria</taxon>
        <taxon>Enterobacterales</taxon>
        <taxon>Erwiniaceae</taxon>
        <taxon>Pantoea</taxon>
    </lineage>
</organism>
<dbReference type="NCBIfam" id="NF009036">
    <property type="entry name" value="PRK12369.1"/>
    <property type="match status" value="1"/>
</dbReference>
<dbReference type="Proteomes" id="UP000193104">
    <property type="component" value="Unassembled WGS sequence"/>
</dbReference>
<dbReference type="OrthoDB" id="8233587at2"/>
<dbReference type="Pfam" id="PF05992">
    <property type="entry name" value="SbmA_BacA"/>
    <property type="match status" value="1"/>
</dbReference>
<reference evidence="6 7" key="1">
    <citation type="journal article" date="2017" name="Antonie Van Leeuwenhoek">
        <title>Phylogenomic resolution of the bacterial genus Pantoea and its relationship with Erwinia and Tatumella.</title>
        <authorList>
            <person name="Palmer M."/>
            <person name="Steenkamp E.T."/>
            <person name="Coetzee M.P."/>
            <person name="Chan W.Y."/>
            <person name="van Zyl E."/>
            <person name="De Maayer P."/>
            <person name="Coutinho T.A."/>
            <person name="Blom J."/>
            <person name="Smits T.H."/>
            <person name="Duffy B."/>
            <person name="Venter S.N."/>
        </authorList>
    </citation>
    <scope>NUCLEOTIDE SEQUENCE [LARGE SCALE GENOMIC DNA]</scope>
    <source>
        <strain evidence="6 7">LMG 26277</strain>
    </source>
</reference>
<feature type="transmembrane region" description="Helical" evidence="5">
    <location>
        <begin position="336"/>
        <end position="357"/>
    </location>
</feature>
<evidence type="ECO:0000313" key="7">
    <source>
        <dbReference type="Proteomes" id="UP000193104"/>
    </source>
</evidence>
<evidence type="ECO:0000256" key="5">
    <source>
        <dbReference type="SAM" id="Phobius"/>
    </source>
</evidence>
<feature type="transmembrane region" description="Helical" evidence="5">
    <location>
        <begin position="62"/>
        <end position="82"/>
    </location>
</feature>
<keyword evidence="7" id="KW-1185">Reference proteome</keyword>
<sequence>MFKSYFPRPALFFSSAAIWGLLVIFAWFGFFSDFPARWPGLQAAMQQPLPTNASRFIHASQLWFYAYYWAAVALFALTWMVIDKHPWQRWSVWGTALIIFVTWFNVQVNVAVNAWYEPFYDLIQKALTKAGAVQIGQFYSETLDFLGIALIAVTILVANAFFISHWVFRWRTAMNNYYMHNWQRLRHVEGAAQRVQEDTMRFSDTLEGWGVSFIKAIMTLVAFLPVLLALSHHVKDIPILGAIPYGLVIAAILWSVFGTVLLGVVGIKLPGLAFRNQRVEAAYRKELVYGEDDASRATPPTVQALFSRVRHNYFRLYFHYLYFNVTRFLYLQVDNVFGYLMLFPAIVAGALTLGIMNQILNVFDQVRSSFQYLITSWSTLIELMSIYKRLRSFEQILQDIPHDEMLREAAE</sequence>
<evidence type="ECO:0000256" key="2">
    <source>
        <dbReference type="ARBA" id="ARBA00022692"/>
    </source>
</evidence>
<dbReference type="STRING" id="1076551.HA48_00585"/>
<keyword evidence="4 5" id="KW-0472">Membrane</keyword>
<dbReference type="InterPro" id="IPR009248">
    <property type="entry name" value="SbmA_BacA"/>
</dbReference>
<dbReference type="GO" id="GO:1904680">
    <property type="term" value="F:peptide transmembrane transporter activity"/>
    <property type="evidence" value="ECO:0007669"/>
    <property type="project" value="InterPro"/>
</dbReference>
<dbReference type="GO" id="GO:0005886">
    <property type="term" value="C:plasma membrane"/>
    <property type="evidence" value="ECO:0007669"/>
    <property type="project" value="TreeGrafter"/>
</dbReference>
<evidence type="ECO:0000256" key="4">
    <source>
        <dbReference type="ARBA" id="ARBA00023136"/>
    </source>
</evidence>
<proteinExistence type="predicted"/>
<dbReference type="PANTHER" id="PTHR11384">
    <property type="entry name" value="ATP-BINDING CASSETTE, SUB-FAMILY D MEMBER"/>
    <property type="match status" value="1"/>
</dbReference>
<dbReference type="AlphaFoldDB" id="A0A1X1DEX6"/>
<feature type="transmembrane region" description="Helical" evidence="5">
    <location>
        <begin position="12"/>
        <end position="31"/>
    </location>
</feature>